<feature type="region of interest" description="Disordered" evidence="1">
    <location>
        <begin position="68"/>
        <end position="99"/>
    </location>
</feature>
<proteinExistence type="predicted"/>
<sequence length="182" mass="20624">MLTHQLPKLVRHSSTSAQIPKLLRVPNKFNNKSSASNVKPTFTLGLHHHPAPSAGHIETPDVFLPQNDPRKGLDLSGRTSALKPSLAPPLSTPRDTNYNLTPQQVEEIRSLRMNEPEKWTRRALAERFGVSGFTISLVADANPERSAEMQSRLGQIKSMWSEGRKKARIEREKRKEAWYRDE</sequence>
<dbReference type="InterPro" id="IPR024388">
    <property type="entry name" value="Ribosomal_mL58"/>
</dbReference>
<gene>
    <name evidence="2" type="ORF">CYFA0S_21e00650g</name>
</gene>
<dbReference type="PhylomeDB" id="A0A061BDN6"/>
<dbReference type="AlphaFoldDB" id="A0A061BDN6"/>
<dbReference type="GO" id="GO:0005762">
    <property type="term" value="C:mitochondrial large ribosomal subunit"/>
    <property type="evidence" value="ECO:0007669"/>
    <property type="project" value="TreeGrafter"/>
</dbReference>
<dbReference type="PANTHER" id="PTHR28266">
    <property type="entry name" value="54S RIBOSOMAL PROTEIN L20, MITOCHONDRIAL"/>
    <property type="match status" value="1"/>
</dbReference>
<dbReference type="PANTHER" id="PTHR28266:SF1">
    <property type="entry name" value="LARGE RIBOSOMAL SUBUNIT PROTEIN ML58"/>
    <property type="match status" value="1"/>
</dbReference>
<organism evidence="2">
    <name type="scientific">Cyberlindnera fabianii</name>
    <name type="common">Yeast</name>
    <name type="synonym">Hansenula fabianii</name>
    <dbReference type="NCBI Taxonomy" id="36022"/>
    <lineage>
        <taxon>Eukaryota</taxon>
        <taxon>Fungi</taxon>
        <taxon>Dikarya</taxon>
        <taxon>Ascomycota</taxon>
        <taxon>Saccharomycotina</taxon>
        <taxon>Saccharomycetes</taxon>
        <taxon>Phaffomycetales</taxon>
        <taxon>Phaffomycetaceae</taxon>
        <taxon>Cyberlindnera</taxon>
    </lineage>
</organism>
<dbReference type="OrthoDB" id="6021263at2759"/>
<dbReference type="Pfam" id="PF12824">
    <property type="entry name" value="MRP-L20"/>
    <property type="match status" value="1"/>
</dbReference>
<dbReference type="GO" id="GO:0003735">
    <property type="term" value="F:structural constituent of ribosome"/>
    <property type="evidence" value="ECO:0007669"/>
    <property type="project" value="TreeGrafter"/>
</dbReference>
<feature type="region of interest" description="Disordered" evidence="1">
    <location>
        <begin position="161"/>
        <end position="182"/>
    </location>
</feature>
<name>A0A061BDN6_CYBFA</name>
<protein>
    <submittedName>
        <fullName evidence="2">CYFA0S21e00650g1_1</fullName>
    </submittedName>
</protein>
<evidence type="ECO:0000256" key="1">
    <source>
        <dbReference type="SAM" id="MobiDB-lite"/>
    </source>
</evidence>
<evidence type="ECO:0000313" key="2">
    <source>
        <dbReference type="EMBL" id="CDR46003.1"/>
    </source>
</evidence>
<reference evidence="2" key="1">
    <citation type="journal article" date="2014" name="Genome Announc.">
        <title>Genome sequence of the yeast Cyberlindnera fabianii (Hansenula fabianii).</title>
        <authorList>
            <person name="Freel K.C."/>
            <person name="Sarilar V."/>
            <person name="Neuveglise C."/>
            <person name="Devillers H."/>
            <person name="Friedrich A."/>
            <person name="Schacherer J."/>
        </authorList>
    </citation>
    <scope>NUCLEOTIDE SEQUENCE</scope>
    <source>
        <strain evidence="2">YJS4271</strain>
    </source>
</reference>
<dbReference type="EMBL" id="LK052906">
    <property type="protein sequence ID" value="CDR46003.1"/>
    <property type="molecule type" value="Genomic_DNA"/>
</dbReference>
<feature type="compositionally biased region" description="Basic and acidic residues" evidence="1">
    <location>
        <begin position="169"/>
        <end position="182"/>
    </location>
</feature>
<accession>A0A061BDN6</accession>